<keyword evidence="5" id="KW-1185">Reference proteome</keyword>
<dbReference type="GO" id="GO:0031640">
    <property type="term" value="P:killing of cells of another organism"/>
    <property type="evidence" value="ECO:0007669"/>
    <property type="project" value="UniProtKB-KW"/>
</dbReference>
<keyword evidence="3" id="KW-0472">Membrane</keyword>
<comment type="subcellular location">
    <subcellularLocation>
        <location evidence="1">Cell outer membrane</location>
        <topology evidence="1">Lipid-anchor</topology>
    </subcellularLocation>
    <subcellularLocation>
        <location evidence="3">Cell outer membrane</location>
        <topology evidence="3">Peripheral membrane protein</topology>
    </subcellularLocation>
</comment>
<dbReference type="PANTHER" id="PTHR30203:SF29">
    <property type="entry name" value="PROTEIN CYAE"/>
    <property type="match status" value="1"/>
</dbReference>
<proteinExistence type="inferred from homology"/>
<dbReference type="InterPro" id="IPR003423">
    <property type="entry name" value="OMP_efflux"/>
</dbReference>
<evidence type="ECO:0000256" key="2">
    <source>
        <dbReference type="ARBA" id="ARBA00007613"/>
    </source>
</evidence>
<dbReference type="Pfam" id="PF02321">
    <property type="entry name" value="OEP"/>
    <property type="match status" value="2"/>
</dbReference>
<dbReference type="InterPro" id="IPR010131">
    <property type="entry name" value="MdtP/NodT-like"/>
</dbReference>
<dbReference type="RefSeq" id="WP_244153030.1">
    <property type="nucleotide sequence ID" value="NZ_FMBC01000005.1"/>
</dbReference>
<organism evidence="4 5">
    <name type="scientific">Kosakonia oryziphila</name>
    <dbReference type="NCBI Taxonomy" id="1005667"/>
    <lineage>
        <taxon>Bacteria</taxon>
        <taxon>Pseudomonadati</taxon>
        <taxon>Pseudomonadota</taxon>
        <taxon>Gammaproteobacteria</taxon>
        <taxon>Enterobacterales</taxon>
        <taxon>Enterobacteriaceae</taxon>
        <taxon>Kosakonia</taxon>
    </lineage>
</organism>
<dbReference type="Gene3D" id="1.20.1600.10">
    <property type="entry name" value="Outer membrane efflux proteins (OEP)"/>
    <property type="match status" value="1"/>
</dbReference>
<dbReference type="PROSITE" id="PS51257">
    <property type="entry name" value="PROKAR_LIPOPROTEIN"/>
    <property type="match status" value="1"/>
</dbReference>
<reference evidence="5" key="1">
    <citation type="submission" date="2016-08" db="EMBL/GenBank/DDBJ databases">
        <authorList>
            <person name="Varghese N."/>
            <person name="Submissions Spin"/>
        </authorList>
    </citation>
    <scope>NUCLEOTIDE SEQUENCE [LARGE SCALE GENOMIC DNA]</scope>
    <source>
        <strain evidence="5">REICA_142</strain>
    </source>
</reference>
<dbReference type="PANTHER" id="PTHR30203">
    <property type="entry name" value="OUTER MEMBRANE CATION EFFLUX PROTEIN"/>
    <property type="match status" value="1"/>
</dbReference>
<dbReference type="SUPFAM" id="SSF56954">
    <property type="entry name" value="Outer membrane efflux proteins (OEP)"/>
    <property type="match status" value="1"/>
</dbReference>
<dbReference type="AlphaFoldDB" id="A0A1C4AR30"/>
<comment type="similarity">
    <text evidence="2 3">Belongs to the outer membrane factor (OMF) (TC 1.B.17) family.</text>
</comment>
<evidence type="ECO:0000313" key="4">
    <source>
        <dbReference type="EMBL" id="SCB97034.1"/>
    </source>
</evidence>
<dbReference type="GO" id="GO:0009279">
    <property type="term" value="C:cell outer membrane"/>
    <property type="evidence" value="ECO:0007669"/>
    <property type="project" value="UniProtKB-SubCell"/>
</dbReference>
<comment type="function">
    <text evidence="3">CyaE is necessary for transport of calmodulin-sensitive adenylate cyclase-hemolysin (cyclolysin).</text>
</comment>
<dbReference type="InterPro" id="IPR028351">
    <property type="entry name" value="CyaE"/>
</dbReference>
<evidence type="ECO:0000256" key="1">
    <source>
        <dbReference type="ARBA" id="ARBA00004459"/>
    </source>
</evidence>
<keyword evidence="3" id="KW-0354">Hemolysis</keyword>
<keyword evidence="3" id="KW-0998">Cell outer membrane</keyword>
<dbReference type="PIRSF" id="PIRSF001892">
    <property type="entry name" value="CyaE"/>
    <property type="match status" value="1"/>
</dbReference>
<protein>
    <recommendedName>
        <fullName evidence="3">Protein CyaE</fullName>
    </recommendedName>
</protein>
<accession>A0A1C4AR30</accession>
<name>A0A1C4AR30_9ENTR</name>
<gene>
    <name evidence="4" type="ORF">GA0061070_100574</name>
</gene>
<dbReference type="EMBL" id="FMBC01000005">
    <property type="protein sequence ID" value="SCB97034.1"/>
    <property type="molecule type" value="Genomic_DNA"/>
</dbReference>
<evidence type="ECO:0000256" key="3">
    <source>
        <dbReference type="PIRNR" id="PIRNR001892"/>
    </source>
</evidence>
<dbReference type="GO" id="GO:0015562">
    <property type="term" value="F:efflux transmembrane transporter activity"/>
    <property type="evidence" value="ECO:0007669"/>
    <property type="project" value="InterPro"/>
</dbReference>
<dbReference type="Proteomes" id="UP000198515">
    <property type="component" value="Unassembled WGS sequence"/>
</dbReference>
<keyword evidence="3" id="KW-0813">Transport</keyword>
<sequence>MKISRWGKGLRIIQKGGVVTFAMLMSACATDSLSLAPPSPSASWDQVTPTRSALNLSDALAGGEHTLEQMPIPVFNPQHAYELAELIDIAEKLNPDTRIAWEQSKQAALAAGITEATLLPLLSATVVGGYQRTRSPLPYSIAGYHDLDTTDSAVIPAIGLQWLLFDFGQRSALVKAAQENTYAINASFNGTHQKIIFNVTRAYYMYGAALIRTRNTAEMMKNSQQILNAAEERNKNGIATIIEVSQAKQLVAQSKLNHVMAQGQERDRWQDLLGATGISPFADIKVAYDDKTPLPARLSPPTETAIKLALSRRPDIQAGYAAVEAARSTVKATEVDFLPKIYLAGVIAGGHGRFDTEGLPAATPHTSSSGIVLGVSMPLYDGGIRAARVQEAESRFNVARDGLQKTQDIALREIVVASDTLRSALESNDASIHLVKTASVTFDAASDAYRNGIGTITQAFEAANGLLDARQISADARSAAFIAAANLAFTMGEITRSQ</sequence>
<evidence type="ECO:0000313" key="5">
    <source>
        <dbReference type="Proteomes" id="UP000198515"/>
    </source>
</evidence>
<keyword evidence="3" id="KW-0204">Cytolysis</keyword>